<keyword evidence="3" id="KW-0479">Metal-binding</keyword>
<name>A0A7C3ARL3_9BACT</name>
<organism evidence="5">
    <name type="scientific">Thermorudis sp</name>
    <dbReference type="NCBI Taxonomy" id="1969470"/>
    <lineage>
        <taxon>Bacteria</taxon>
        <taxon>Pseudomonadati</taxon>
        <taxon>Thermomicrobiota</taxon>
        <taxon>Thermomicrobia</taxon>
        <taxon>Thermomicrobia incertae sedis</taxon>
        <taxon>Thermorudis</taxon>
    </lineage>
</organism>
<evidence type="ECO:0000256" key="4">
    <source>
        <dbReference type="ARBA" id="ARBA00022842"/>
    </source>
</evidence>
<evidence type="ECO:0000256" key="1">
    <source>
        <dbReference type="ARBA" id="ARBA00001946"/>
    </source>
</evidence>
<dbReference type="PANTHER" id="PTHR46193:SF21">
    <property type="entry name" value="SLL1138 PROTEIN"/>
    <property type="match status" value="1"/>
</dbReference>
<dbReference type="InterPro" id="IPR006439">
    <property type="entry name" value="HAD-SF_hydro_IA"/>
</dbReference>
<dbReference type="EMBL" id="DSID01000470">
    <property type="protein sequence ID" value="HEX70834.1"/>
    <property type="molecule type" value="Genomic_DNA"/>
</dbReference>
<dbReference type="SFLD" id="SFLDS00003">
    <property type="entry name" value="Haloacid_Dehalogenase"/>
    <property type="match status" value="1"/>
</dbReference>
<protein>
    <submittedName>
        <fullName evidence="5">HAD family phosphatase</fullName>
    </submittedName>
</protein>
<gene>
    <name evidence="5" type="ORF">ENP13_06280</name>
</gene>
<comment type="caution">
    <text evidence="5">The sequence shown here is derived from an EMBL/GenBank/DDBJ whole genome shotgun (WGS) entry which is preliminary data.</text>
</comment>
<dbReference type="Pfam" id="PF00702">
    <property type="entry name" value="Hydrolase"/>
    <property type="match status" value="1"/>
</dbReference>
<dbReference type="PRINTS" id="PR00413">
    <property type="entry name" value="HADHALOGNASE"/>
</dbReference>
<dbReference type="GO" id="GO:0003824">
    <property type="term" value="F:catalytic activity"/>
    <property type="evidence" value="ECO:0007669"/>
    <property type="project" value="UniProtKB-ARBA"/>
</dbReference>
<dbReference type="AlphaFoldDB" id="A0A7C3ARL3"/>
<accession>A0A7C3ARL3</accession>
<dbReference type="SFLD" id="SFLDG01135">
    <property type="entry name" value="C1.5.6:_HAD__Beta-PGM__Phospha"/>
    <property type="match status" value="1"/>
</dbReference>
<evidence type="ECO:0000256" key="3">
    <source>
        <dbReference type="ARBA" id="ARBA00022723"/>
    </source>
</evidence>
<dbReference type="Gene3D" id="1.10.150.240">
    <property type="entry name" value="Putative phosphatase, domain 2"/>
    <property type="match status" value="1"/>
</dbReference>
<reference evidence="5" key="1">
    <citation type="journal article" date="2020" name="mSystems">
        <title>Genome- and Community-Level Interaction Insights into Carbon Utilization and Element Cycling Functions of Hydrothermarchaeota in Hydrothermal Sediment.</title>
        <authorList>
            <person name="Zhou Z."/>
            <person name="Liu Y."/>
            <person name="Xu W."/>
            <person name="Pan J."/>
            <person name="Luo Z.H."/>
            <person name="Li M."/>
        </authorList>
    </citation>
    <scope>NUCLEOTIDE SEQUENCE [LARGE SCALE GENOMIC DNA]</scope>
    <source>
        <strain evidence="5">SpSt-192</strain>
    </source>
</reference>
<dbReference type="InterPro" id="IPR051600">
    <property type="entry name" value="Beta-PGM-like"/>
</dbReference>
<dbReference type="SUPFAM" id="SSF56784">
    <property type="entry name" value="HAD-like"/>
    <property type="match status" value="1"/>
</dbReference>
<sequence length="286" mass="30421">MNEIEHVAAPESCSRACRCSCARRHARGRGGCRRGALRWDGHAAARPGRGRRWDRSGAQDMTIGRAVLFDLDGVLIDSEPAHFAATRAALEDLGLGTLDEADYARWMLGRPDHSALADYLAARGLSPDLLPALLERKAARYAERFAVDVRLLADGVETLRAAHAAGLTVGIVSGALAAEIAWAIERLGIAGLVAVVVSGDEVACGKPDPEPYLLAARRLGLEPGACVAVEDAPAGVTAARAAGMRCLAVDRQGWGERLAAADLVVTRLSWKQLSRLLRECCDRSGE</sequence>
<dbReference type="InterPro" id="IPR036412">
    <property type="entry name" value="HAD-like_sf"/>
</dbReference>
<dbReference type="Gene3D" id="3.40.50.1000">
    <property type="entry name" value="HAD superfamily/HAD-like"/>
    <property type="match status" value="1"/>
</dbReference>
<comment type="similarity">
    <text evidence="2">Belongs to the HAD-like hydrolase superfamily. CbbY/CbbZ/Gph/YieH family.</text>
</comment>
<keyword evidence="4" id="KW-0460">Magnesium</keyword>
<dbReference type="GO" id="GO:0046872">
    <property type="term" value="F:metal ion binding"/>
    <property type="evidence" value="ECO:0007669"/>
    <property type="project" value="UniProtKB-KW"/>
</dbReference>
<evidence type="ECO:0000256" key="2">
    <source>
        <dbReference type="ARBA" id="ARBA00006171"/>
    </source>
</evidence>
<evidence type="ECO:0000313" key="5">
    <source>
        <dbReference type="EMBL" id="HEX70834.1"/>
    </source>
</evidence>
<dbReference type="InterPro" id="IPR023198">
    <property type="entry name" value="PGP-like_dom2"/>
</dbReference>
<dbReference type="InterPro" id="IPR023214">
    <property type="entry name" value="HAD_sf"/>
</dbReference>
<dbReference type="CDD" id="cd07505">
    <property type="entry name" value="HAD_BPGM-like"/>
    <property type="match status" value="1"/>
</dbReference>
<dbReference type="SFLD" id="SFLDG01129">
    <property type="entry name" value="C1.5:_HAD__Beta-PGM__Phosphata"/>
    <property type="match status" value="1"/>
</dbReference>
<dbReference type="NCBIfam" id="TIGR01509">
    <property type="entry name" value="HAD-SF-IA-v3"/>
    <property type="match status" value="1"/>
</dbReference>
<comment type="cofactor">
    <cofactor evidence="1">
        <name>Mg(2+)</name>
        <dbReference type="ChEBI" id="CHEBI:18420"/>
    </cofactor>
</comment>
<dbReference type="PANTHER" id="PTHR46193">
    <property type="entry name" value="6-PHOSPHOGLUCONATE PHOSPHATASE"/>
    <property type="match status" value="1"/>
</dbReference>
<proteinExistence type="inferred from homology"/>